<dbReference type="InterPro" id="IPR021457">
    <property type="entry name" value="DUF3108"/>
</dbReference>
<organism evidence="2 3">
    <name type="scientific">Ciceribacter ferrooxidans</name>
    <dbReference type="NCBI Taxonomy" id="2509717"/>
    <lineage>
        <taxon>Bacteria</taxon>
        <taxon>Pseudomonadati</taxon>
        <taxon>Pseudomonadota</taxon>
        <taxon>Alphaproteobacteria</taxon>
        <taxon>Hyphomicrobiales</taxon>
        <taxon>Rhizobiaceae</taxon>
        <taxon>Ciceribacter</taxon>
    </lineage>
</organism>
<feature type="chain" id="PRO_5020249343" evidence="1">
    <location>
        <begin position="24"/>
        <end position="258"/>
    </location>
</feature>
<reference evidence="2 3" key="1">
    <citation type="submission" date="2019-01" db="EMBL/GenBank/DDBJ databases">
        <authorList>
            <person name="Deng T."/>
        </authorList>
    </citation>
    <scope>NUCLEOTIDE SEQUENCE [LARGE SCALE GENOMIC DNA]</scope>
    <source>
        <strain evidence="2 3">F8825</strain>
    </source>
</reference>
<comment type="caution">
    <text evidence="2">The sequence shown here is derived from an EMBL/GenBank/DDBJ whole genome shotgun (WGS) entry which is preliminary data.</text>
</comment>
<sequence>MKRYLSVLTVAFAAMAFAVPAGAEGDIRYETEYNVSLGILPIARASFVTKVLSSGYTISGDVRSAGIVDVIAKISAQTSVSGVLMKDRMQASRYSLVYKSNNKVQTYDVRYRNGDVVKAEIRPTPKRKPRNWIDVTDRDLKSVLDPISGMIVPDGQDVCRRTLPIFDGESRMDLVLSPKGSSRFSVGDVEGEAIVCAIRYVPKSGFRKGRKDIEYLRQATDMEIWFAKTALLKVYAPVYARVPTRMGPLYIRAVKFDG</sequence>
<gene>
    <name evidence="2" type="ORF">EUU22_20430</name>
</gene>
<accession>A0A4Q2SGE9</accession>
<dbReference type="OrthoDB" id="7630100at2"/>
<dbReference type="RefSeq" id="WP_129333835.1">
    <property type="nucleotide sequence ID" value="NZ_SDVB01000311.1"/>
</dbReference>
<evidence type="ECO:0000313" key="3">
    <source>
        <dbReference type="Proteomes" id="UP000291088"/>
    </source>
</evidence>
<name>A0A4Q2SGE9_9HYPH</name>
<keyword evidence="1" id="KW-0732">Signal</keyword>
<dbReference type="Pfam" id="PF11306">
    <property type="entry name" value="DUF3108"/>
    <property type="match status" value="1"/>
</dbReference>
<evidence type="ECO:0000256" key="1">
    <source>
        <dbReference type="SAM" id="SignalP"/>
    </source>
</evidence>
<dbReference type="AlphaFoldDB" id="A0A4Q2SGE9"/>
<dbReference type="Proteomes" id="UP000291088">
    <property type="component" value="Unassembled WGS sequence"/>
</dbReference>
<feature type="signal peptide" evidence="1">
    <location>
        <begin position="1"/>
        <end position="23"/>
    </location>
</feature>
<dbReference type="EMBL" id="SDVB01000311">
    <property type="protein sequence ID" value="RYC04535.1"/>
    <property type="molecule type" value="Genomic_DNA"/>
</dbReference>
<proteinExistence type="predicted"/>
<keyword evidence="3" id="KW-1185">Reference proteome</keyword>
<protein>
    <submittedName>
        <fullName evidence="2">DUF3108 domain-containing protein</fullName>
    </submittedName>
</protein>
<evidence type="ECO:0000313" key="2">
    <source>
        <dbReference type="EMBL" id="RYC04535.1"/>
    </source>
</evidence>